<accession>A0ABQ4G8V1</accession>
<protein>
    <submittedName>
        <fullName evidence="2">Uncharacterized protein</fullName>
    </submittedName>
</protein>
<evidence type="ECO:0000256" key="1">
    <source>
        <dbReference type="SAM" id="MobiDB-lite"/>
    </source>
</evidence>
<comment type="caution">
    <text evidence="2">The sequence shown here is derived from an EMBL/GenBank/DDBJ whole genome shotgun (WGS) entry which is preliminary data.</text>
</comment>
<evidence type="ECO:0000313" key="3">
    <source>
        <dbReference type="Proteomes" id="UP000603904"/>
    </source>
</evidence>
<name>A0ABQ4G8V1_9ACTN</name>
<keyword evidence="3" id="KW-1185">Reference proteome</keyword>
<reference evidence="2 3" key="1">
    <citation type="submission" date="2021-01" db="EMBL/GenBank/DDBJ databases">
        <title>Whole genome shotgun sequence of Microbispora corallina NBRC 16416.</title>
        <authorList>
            <person name="Komaki H."/>
            <person name="Tamura T."/>
        </authorList>
    </citation>
    <scope>NUCLEOTIDE SEQUENCE [LARGE SCALE GENOMIC DNA]</scope>
    <source>
        <strain evidence="2 3">NBRC 16416</strain>
    </source>
</reference>
<dbReference type="EMBL" id="BOOC01000039">
    <property type="protein sequence ID" value="GIH43462.1"/>
    <property type="molecule type" value="Genomic_DNA"/>
</dbReference>
<evidence type="ECO:0000313" key="2">
    <source>
        <dbReference type="EMBL" id="GIH43462.1"/>
    </source>
</evidence>
<feature type="region of interest" description="Disordered" evidence="1">
    <location>
        <begin position="1"/>
        <end position="154"/>
    </location>
</feature>
<gene>
    <name evidence="2" type="ORF">Mco01_64620</name>
</gene>
<organism evidence="2 3">
    <name type="scientific">Microbispora corallina</name>
    <dbReference type="NCBI Taxonomy" id="83302"/>
    <lineage>
        <taxon>Bacteria</taxon>
        <taxon>Bacillati</taxon>
        <taxon>Actinomycetota</taxon>
        <taxon>Actinomycetes</taxon>
        <taxon>Streptosporangiales</taxon>
        <taxon>Streptosporangiaceae</taxon>
        <taxon>Microbispora</taxon>
    </lineage>
</organism>
<sequence>MSQAPDEGQGPPKKRKAPTGGRQDGNTRTKRRRLTREQEQEEVVADPDDPPTGPVRRSSRNLNRQGTSGYYATMESGQPTGGMVGILLGDQPPDDSSEEERPVELKKRKRKTPVEAKKLPPPPGQETEEGPDGDAHMSKEDEDSGSGDDGDWILLKPPAALQNLGDRPDIALVTSAAIDANEILSDYLYQAIQKIRASPIYTTLIADVSAVAPDSWKDLIAEHLQLSKGKLALTDVSLLQTIGEVGDSAGIVVVDGVGFPGLEEVYRETRAIAHYNTTLHCIHHGAVTAPKAPMPLKDGGAYWAYLKNVTFELCNAANRQKWRAINGAAERGALDCVSFCLAMETLESATEDRCDEHMLQVLAEPSFRTVLHEHDDHRQITLTAPADQKVVFLAGVGDRKSRLVNNLGSDHTLQYVMTWKDNYAKAYQAASPDLFAAFDAWTRGQGPAPVIQHHPVILKLIDMDVDEDEVREFQEYVQKCYQAAHMSGRDGENAADSTYVDEPRSGTAVKKKKQTQAKKPTKKDPQLRR</sequence>
<feature type="compositionally biased region" description="Basic residues" evidence="1">
    <location>
        <begin position="509"/>
        <end position="521"/>
    </location>
</feature>
<dbReference type="Proteomes" id="UP000603904">
    <property type="component" value="Unassembled WGS sequence"/>
</dbReference>
<feature type="compositionally biased region" description="Polar residues" evidence="1">
    <location>
        <begin position="60"/>
        <end position="78"/>
    </location>
</feature>
<feature type="compositionally biased region" description="Acidic residues" evidence="1">
    <location>
        <begin position="39"/>
        <end position="49"/>
    </location>
</feature>
<feature type="compositionally biased region" description="Acidic residues" evidence="1">
    <location>
        <begin position="140"/>
        <end position="151"/>
    </location>
</feature>
<dbReference type="RefSeq" id="WP_204060569.1">
    <property type="nucleotide sequence ID" value="NZ_BAAAGP010000013.1"/>
</dbReference>
<proteinExistence type="predicted"/>
<feature type="region of interest" description="Disordered" evidence="1">
    <location>
        <begin position="487"/>
        <end position="529"/>
    </location>
</feature>